<dbReference type="EMBL" id="QLTK01000002">
    <property type="protein sequence ID" value="RAS38315.1"/>
    <property type="molecule type" value="Genomic_DNA"/>
</dbReference>
<evidence type="ECO:0000313" key="2">
    <source>
        <dbReference type="Proteomes" id="UP000248918"/>
    </source>
</evidence>
<organism evidence="1 2">
    <name type="scientific">Paraburkholderia bryophila</name>
    <dbReference type="NCBI Taxonomy" id="420952"/>
    <lineage>
        <taxon>Bacteria</taxon>
        <taxon>Pseudomonadati</taxon>
        <taxon>Pseudomonadota</taxon>
        <taxon>Betaproteobacteria</taxon>
        <taxon>Burkholderiales</taxon>
        <taxon>Burkholderiaceae</taxon>
        <taxon>Paraburkholderia</taxon>
    </lineage>
</organism>
<reference evidence="1 2" key="1">
    <citation type="submission" date="2018-06" db="EMBL/GenBank/DDBJ databases">
        <title>Genomic Encyclopedia of Type Strains, Phase III (KMG-III): the genomes of soil and plant-associated and newly described type strains.</title>
        <authorList>
            <person name="Whitman W."/>
        </authorList>
    </citation>
    <scope>NUCLEOTIDE SEQUENCE [LARGE SCALE GENOMIC DNA]</scope>
    <source>
        <strain evidence="1 2">LMG 23644</strain>
    </source>
</reference>
<sequence>MSDIAAAVVGASAVLVVAYGTNFLAEEYRRFLDAKALASALCGELRAHMSHVPTIKDVFPKVKGAGPDGRPKYLPQIDPPTSPLFDANVTKLGLLGEPLAGEVAFAYEILRAFRGLQGSLLREQRDLTVDQFDARIQTALDLIVRNEQQGLELIAALTIFAARRFWISPATWLSLYRNPPGNVRPRL</sequence>
<dbReference type="Proteomes" id="UP000248918">
    <property type="component" value="Unassembled WGS sequence"/>
</dbReference>
<comment type="caution">
    <text evidence="1">The sequence shown here is derived from an EMBL/GenBank/DDBJ whole genome shotgun (WGS) entry which is preliminary data.</text>
</comment>
<accession>A0A329D6Z8</accession>
<proteinExistence type="predicted"/>
<evidence type="ECO:0000313" key="1">
    <source>
        <dbReference type="EMBL" id="RAS38315.1"/>
    </source>
</evidence>
<gene>
    <name evidence="1" type="ORF">BX591_102611</name>
</gene>
<dbReference type="AlphaFoldDB" id="A0A329D6Z8"/>
<name>A0A329D6Z8_9BURK</name>
<protein>
    <submittedName>
        <fullName evidence="1">Uncharacterized protein</fullName>
    </submittedName>
</protein>